<dbReference type="PANTHER" id="PTHR46743:SF2">
    <property type="entry name" value="TEICHOIC ACIDS EXPORT ATP-BINDING PROTEIN TAGH"/>
    <property type="match status" value="1"/>
</dbReference>
<dbReference type="PROSITE" id="PS50893">
    <property type="entry name" value="ABC_TRANSPORTER_2"/>
    <property type="match status" value="1"/>
</dbReference>
<dbReference type="InterPro" id="IPR003439">
    <property type="entry name" value="ABC_transporter-like_ATP-bd"/>
</dbReference>
<evidence type="ECO:0000313" key="6">
    <source>
        <dbReference type="EMBL" id="KXU34730.1"/>
    </source>
</evidence>
<evidence type="ECO:0000259" key="5">
    <source>
        <dbReference type="PROSITE" id="PS50893"/>
    </source>
</evidence>
<dbReference type="CDD" id="cd10147">
    <property type="entry name" value="Wzt_C-like"/>
    <property type="match status" value="1"/>
</dbReference>
<dbReference type="GO" id="GO:0016020">
    <property type="term" value="C:membrane"/>
    <property type="evidence" value="ECO:0007669"/>
    <property type="project" value="InterPro"/>
</dbReference>
<evidence type="ECO:0000256" key="2">
    <source>
        <dbReference type="ARBA" id="ARBA00022448"/>
    </source>
</evidence>
<dbReference type="STRING" id="1548207.AXK11_07760"/>
<dbReference type="Gene3D" id="3.40.50.300">
    <property type="entry name" value="P-loop containing nucleotide triphosphate hydrolases"/>
    <property type="match status" value="1"/>
</dbReference>
<evidence type="ECO:0000256" key="1">
    <source>
        <dbReference type="ARBA" id="ARBA00005417"/>
    </source>
</evidence>
<dbReference type="InterPro" id="IPR050683">
    <property type="entry name" value="Bact_Polysacc_Export_ATP-bd"/>
</dbReference>
<dbReference type="GO" id="GO:0005524">
    <property type="term" value="F:ATP binding"/>
    <property type="evidence" value="ECO:0007669"/>
    <property type="project" value="UniProtKB-KW"/>
</dbReference>
<dbReference type="InterPro" id="IPR029439">
    <property type="entry name" value="Wzt_C"/>
</dbReference>
<reference evidence="7" key="1">
    <citation type="submission" date="2016-02" db="EMBL/GenBank/DDBJ databases">
        <authorList>
            <person name="Sanders J.G."/>
            <person name="Lin J.Y."/>
            <person name="Wertz J.T."/>
            <person name="Russell J.A."/>
            <person name="Moreau C.S."/>
            <person name="Powell S."/>
        </authorList>
    </citation>
    <scope>NUCLEOTIDE SEQUENCE [LARGE SCALE GENOMIC DNA]</scope>
    <source>
        <strain evidence="7">CAG34</strain>
    </source>
</reference>
<name>A0A139SJR6_9BACT</name>
<organism evidence="6 7">
    <name type="scientific">Cephaloticoccus primus</name>
    <dbReference type="NCBI Taxonomy" id="1548207"/>
    <lineage>
        <taxon>Bacteria</taxon>
        <taxon>Pseudomonadati</taxon>
        <taxon>Verrucomicrobiota</taxon>
        <taxon>Opitutia</taxon>
        <taxon>Opitutales</taxon>
        <taxon>Opitutaceae</taxon>
        <taxon>Cephaloticoccus</taxon>
    </lineage>
</organism>
<keyword evidence="2" id="KW-0813">Transport</keyword>
<gene>
    <name evidence="6" type="ORF">AXK11_07760</name>
</gene>
<dbReference type="AlphaFoldDB" id="A0A139SJR6"/>
<dbReference type="InterPro" id="IPR015860">
    <property type="entry name" value="ABC_transpr_TagH-like"/>
</dbReference>
<dbReference type="GO" id="GO:0140359">
    <property type="term" value="F:ABC-type transporter activity"/>
    <property type="evidence" value="ECO:0007669"/>
    <property type="project" value="InterPro"/>
</dbReference>
<dbReference type="InterPro" id="IPR003593">
    <property type="entry name" value="AAA+_ATPase"/>
</dbReference>
<keyword evidence="3" id="KW-0547">Nucleotide-binding</keyword>
<dbReference type="Proteomes" id="UP000070058">
    <property type="component" value="Unassembled WGS sequence"/>
</dbReference>
<dbReference type="EMBL" id="LSZQ01000057">
    <property type="protein sequence ID" value="KXU34730.1"/>
    <property type="molecule type" value="Genomic_DNA"/>
</dbReference>
<evidence type="ECO:0000313" key="7">
    <source>
        <dbReference type="Proteomes" id="UP000070058"/>
    </source>
</evidence>
<dbReference type="Gene3D" id="2.70.50.60">
    <property type="entry name" value="abc- transporter (atp binding component) like domain"/>
    <property type="match status" value="1"/>
</dbReference>
<sequence length="554" mass="60603">MRASVLEKLASLFRRLPGAENTLAARFQAAAQRGFREIQALRSISLQIGRGEVVGLIGYNGAGKSTLLQIIAGTLSPSSGQIAVRGRVAALLELGSGMNPDFTGRENAYLYGSILGVSRQFLDSRMHAIEAFAEIGQFFDDPVRTYSTGMAARLAFAVLTQLDPDILIVDEALSVGDAYFQHKSINLIRQFQEAGKTMLVVSHDAATIKTMCSRAVILERGLVIREGPAGAVCDYYNALVAKKQKDLEIRQIEREKGQIITRSGDRRAIISDVELLNTAGAPSRAFTIGEEARIVCLIDANSALDDPTVGIILRDRLGNDVFGSNTHYHKMPLGHFEPGQRAQVTFSLPLRIGVGQYLLTTSLHSGKDHLADNYDWQDNAIAFSVLPSTEPHFVGSAQLPLQIEVSREQIAPLRSYEWGQELDFGVYGNAARHKLDGWSTPEDDFTWSQEPEAALHFDFPASAKARQLHLQAAAFCHETLPRQRVCVSLGEHTIGELAVSDIGDYSLRIPAKLLAAPSHHKLTFALPDAAQPSALGISNDARLLGIRLFRLRIE</sequence>
<accession>A0A139SJR6</accession>
<dbReference type="Pfam" id="PF14524">
    <property type="entry name" value="Wzt_C"/>
    <property type="match status" value="1"/>
</dbReference>
<proteinExistence type="inferred from homology"/>
<keyword evidence="7" id="KW-1185">Reference proteome</keyword>
<dbReference type="PANTHER" id="PTHR46743">
    <property type="entry name" value="TEICHOIC ACIDS EXPORT ATP-BINDING PROTEIN TAGH"/>
    <property type="match status" value="1"/>
</dbReference>
<dbReference type="InterPro" id="IPR027417">
    <property type="entry name" value="P-loop_NTPase"/>
</dbReference>
<keyword evidence="4" id="KW-0067">ATP-binding</keyword>
<evidence type="ECO:0000256" key="3">
    <source>
        <dbReference type="ARBA" id="ARBA00022741"/>
    </source>
</evidence>
<comment type="caution">
    <text evidence="6">The sequence shown here is derived from an EMBL/GenBank/DDBJ whole genome shotgun (WGS) entry which is preliminary data.</text>
</comment>
<dbReference type="GO" id="GO:0016887">
    <property type="term" value="F:ATP hydrolysis activity"/>
    <property type="evidence" value="ECO:0007669"/>
    <property type="project" value="InterPro"/>
</dbReference>
<feature type="domain" description="ABC transporter" evidence="5">
    <location>
        <begin position="25"/>
        <end position="245"/>
    </location>
</feature>
<comment type="similarity">
    <text evidence="1">Belongs to the ABC transporter superfamily.</text>
</comment>
<evidence type="ECO:0000256" key="4">
    <source>
        <dbReference type="ARBA" id="ARBA00022840"/>
    </source>
</evidence>
<dbReference type="CDD" id="cd03220">
    <property type="entry name" value="ABC_KpsT_Wzt"/>
    <property type="match status" value="1"/>
</dbReference>
<dbReference type="Pfam" id="PF00005">
    <property type="entry name" value="ABC_tran"/>
    <property type="match status" value="1"/>
</dbReference>
<dbReference type="SUPFAM" id="SSF52540">
    <property type="entry name" value="P-loop containing nucleoside triphosphate hydrolases"/>
    <property type="match status" value="1"/>
</dbReference>
<protein>
    <recommendedName>
        <fullName evidence="5">ABC transporter domain-containing protein</fullName>
    </recommendedName>
</protein>
<dbReference type="SMART" id="SM00382">
    <property type="entry name" value="AAA"/>
    <property type="match status" value="1"/>
</dbReference>